<evidence type="ECO:0000313" key="3">
    <source>
        <dbReference type="Proteomes" id="UP001210211"/>
    </source>
</evidence>
<dbReference type="Proteomes" id="UP001210211">
    <property type="component" value="Unassembled WGS sequence"/>
</dbReference>
<feature type="region of interest" description="Disordered" evidence="1">
    <location>
        <begin position="199"/>
        <end position="221"/>
    </location>
</feature>
<reference evidence="2 3" key="1">
    <citation type="journal article" date="2022" name="Cell">
        <title>Repeat-based holocentromeres influence genome architecture and karyotype evolution.</title>
        <authorList>
            <person name="Hofstatter P.G."/>
            <person name="Thangavel G."/>
            <person name="Lux T."/>
            <person name="Neumann P."/>
            <person name="Vondrak T."/>
            <person name="Novak P."/>
            <person name="Zhang M."/>
            <person name="Costa L."/>
            <person name="Castellani M."/>
            <person name="Scott A."/>
            <person name="Toegelov H."/>
            <person name="Fuchs J."/>
            <person name="Mata-Sucre Y."/>
            <person name="Dias Y."/>
            <person name="Vanzela A.L.L."/>
            <person name="Huettel B."/>
            <person name="Almeida C.C.S."/>
            <person name="Simkova H."/>
            <person name="Souza G."/>
            <person name="Pedrosa-Harand A."/>
            <person name="Macas J."/>
            <person name="Mayer K.F.X."/>
            <person name="Houben A."/>
            <person name="Marques A."/>
        </authorList>
    </citation>
    <scope>NUCLEOTIDE SEQUENCE [LARGE SCALE GENOMIC DNA]</scope>
    <source>
        <strain evidence="2">RhyTen1mFocal</strain>
    </source>
</reference>
<feature type="compositionally biased region" description="Basic and acidic residues" evidence="1">
    <location>
        <begin position="211"/>
        <end position="221"/>
    </location>
</feature>
<dbReference type="InterPro" id="IPR039638">
    <property type="entry name" value="MED33A/B"/>
</dbReference>
<proteinExistence type="predicted"/>
<evidence type="ECO:0000313" key="2">
    <source>
        <dbReference type="EMBL" id="KAJ3699628.1"/>
    </source>
</evidence>
<dbReference type="GO" id="GO:0016592">
    <property type="term" value="C:mediator complex"/>
    <property type="evidence" value="ECO:0007669"/>
    <property type="project" value="InterPro"/>
</dbReference>
<protein>
    <recommendedName>
        <fullName evidence="4">Mediator of RNA polymerase II transcription subunit 33A</fullName>
    </recommendedName>
</protein>
<feature type="region of interest" description="Disordered" evidence="1">
    <location>
        <begin position="832"/>
        <end position="863"/>
    </location>
</feature>
<accession>A0AAD6ESI9</accession>
<sequence>MLAPPPLDDSQATSASATADLERRVMAVVKASEARGDPPMLRAVEVARCCVSDENDGRGLGFPNADLAMILVSNLCFSHNSPSMWKLLDQTMASRLVYPWHVLALLTPRLIPHRRTQPEAYRLYLELMRRYALSSPSLETGLCRQKITKSMDDALQFFNAYRAKRVNFGATLILFIVNAITALIDSSLEDWSLPFASNERTMDKGPQSMDLDTKGGSDKKDQLRQTNTFTAFEVVENMSSNKRIQILLRLAHLNMPELFNSLLQRLRFIEAHKLSSKSLTSINHLLDNLFSNMQKAMNSGYKQNERNLLGHIIDIGSVNSPLSLLPGAGKGGCWISIDILLESCMDAKTLMPVSALELLTESTMTLHKINQASWQETFQALWISAFRLVQRDNEPIEGPIPHLETRLSMLLAIIPLSIAPILKEESDRIHAEGTGVASRKQGLVACLQSLGQFSSLLLPPQSVVSAADDAASKAAKFVRDYKAGSSGLGMMGHNDTSTRAVGNLLHLVVEACIARGLIDTSAYFWPGYVSSSLASKDQNSMLIQESPWSNFMQGAPLTGSLESVLIATPAPSVAELEKLYHLALNGSNEERSAASKILCGASLTCGWNIQETVVRMAVKLLSPPMPPDSPGTGDANHYLAHMHMLNAVLSCLCRVDSVHILSVYGMVPEVAAILMPLCEVFGSFPPPSNYRSSIGEEVSVYSVFSFAFLFLLRLYNFYAPAQANTVSGRAGPVRHELNLDYLLLLRNSRIGAGRTTMSGSNSTGSNNPSRDLPVHLVYIDSFPKLRSWYFQNQACVASVLSGLCNRSPVHQTANRILNMICRKMNNSGGIASSSTVTGTGTGTGTTTTTTSSSSISGSSGSASEDAFPRPLLPAWEVLEAIPFVLEALLTACAYGRLSSRDLTIGLRDLVDFFPASLAGIVSYFSAEITRGIWPNVSMNGIDWPSPDKSLHLVEAEVKDILARAGVRIQNCYPRGMPPMLPLPMAALVSLTITFKIDKSSEYSRGIVGQALETCAEGCAWPSMPIIGALWTQKAPRWHDFIILSCTRSPFVRDKDAIVQLTRSCFKAFLGPSSNDSSSISYPCGVVGLLGQSLANNSDLRPGFLFLRTCRTFHDTHFISELIFKQVLEWTQKMAGEWASSGPARLKSGQASLAAAVSAARQVAILGASLLCVAGRTLLVQVLFEETVPTMLLSSSQERSSHVGSISSILEGYAISYLMVFSSALVWGIRSRTAVYKIGSFERRARLTATHMDFMARVLDGNVILGCDPAMWKAHVSCFVGLVVRFAPAWVQRVKVSTLRKLANGLRGWHECELALALLELGGSPAIDAVIESL</sequence>
<comment type="caution">
    <text evidence="2">The sequence shown here is derived from an EMBL/GenBank/DDBJ whole genome shotgun (WGS) entry which is preliminary data.</text>
</comment>
<dbReference type="PANTHER" id="PTHR33739:SF3">
    <property type="entry name" value="OS07G0681500 PROTEIN"/>
    <property type="match status" value="1"/>
</dbReference>
<evidence type="ECO:0008006" key="4">
    <source>
        <dbReference type="Google" id="ProtNLM"/>
    </source>
</evidence>
<evidence type="ECO:0000256" key="1">
    <source>
        <dbReference type="SAM" id="MobiDB-lite"/>
    </source>
</evidence>
<dbReference type="GO" id="GO:2000762">
    <property type="term" value="P:regulation of phenylpropanoid metabolic process"/>
    <property type="evidence" value="ECO:0007669"/>
    <property type="project" value="InterPro"/>
</dbReference>
<dbReference type="PANTHER" id="PTHR33739">
    <property type="entry name" value="OS07G0681500 PROTEIN"/>
    <property type="match status" value="1"/>
</dbReference>
<organism evidence="2 3">
    <name type="scientific">Rhynchospora tenuis</name>
    <dbReference type="NCBI Taxonomy" id="198213"/>
    <lineage>
        <taxon>Eukaryota</taxon>
        <taxon>Viridiplantae</taxon>
        <taxon>Streptophyta</taxon>
        <taxon>Embryophyta</taxon>
        <taxon>Tracheophyta</taxon>
        <taxon>Spermatophyta</taxon>
        <taxon>Magnoliopsida</taxon>
        <taxon>Liliopsida</taxon>
        <taxon>Poales</taxon>
        <taxon>Cyperaceae</taxon>
        <taxon>Cyperoideae</taxon>
        <taxon>Rhynchosporeae</taxon>
        <taxon>Rhynchospora</taxon>
    </lineage>
</organism>
<gene>
    <name evidence="2" type="ORF">LUZ61_003333</name>
</gene>
<keyword evidence="3" id="KW-1185">Reference proteome</keyword>
<name>A0AAD6ESI9_9POAL</name>
<dbReference type="EMBL" id="JAMRDG010000001">
    <property type="protein sequence ID" value="KAJ3699628.1"/>
    <property type="molecule type" value="Genomic_DNA"/>
</dbReference>